<feature type="compositionally biased region" description="Basic and acidic residues" evidence="10">
    <location>
        <begin position="7"/>
        <end position="16"/>
    </location>
</feature>
<dbReference type="PANTHER" id="PTHR30437">
    <property type="entry name" value="TRANSCRIPTION ELONGATION FACTOR GREA"/>
    <property type="match status" value="1"/>
</dbReference>
<dbReference type="PIRSF" id="PIRSF006092">
    <property type="entry name" value="GreA_GreB"/>
    <property type="match status" value="1"/>
</dbReference>
<accession>A0A928TRI7</accession>
<protein>
    <recommendedName>
        <fullName evidence="2 8">Transcription elongation factor GreA</fullName>
    </recommendedName>
    <alternativeName>
        <fullName evidence="7 8">Transcript cleavage factor GreA</fullName>
    </alternativeName>
</protein>
<dbReference type="Pfam" id="PF01272">
    <property type="entry name" value="GreA_GreB"/>
    <property type="match status" value="1"/>
</dbReference>
<evidence type="ECO:0000256" key="6">
    <source>
        <dbReference type="ARBA" id="ARBA00024916"/>
    </source>
</evidence>
<comment type="function">
    <text evidence="6 8 9">Necessary for efficient RNA polymerase transcription elongation past template-encoded arresting sites. The arresting sites in DNA have the property of trapping a certain fraction of elongating RNA polymerases that pass through, resulting in locked ternary complexes. Cleavage of the nascent transcript by cleavage factors such as GreA or GreB allows the resumption of elongation from the new 3'terminus. GreA releases sequences of 2 to 3 nucleotides.</text>
</comment>
<dbReference type="Proteomes" id="UP000710385">
    <property type="component" value="Unassembled WGS sequence"/>
</dbReference>
<dbReference type="GO" id="GO:0032784">
    <property type="term" value="P:regulation of DNA-templated transcription elongation"/>
    <property type="evidence" value="ECO:0007669"/>
    <property type="project" value="UniProtKB-UniRule"/>
</dbReference>
<dbReference type="InterPro" id="IPR028624">
    <property type="entry name" value="Tscrpt_elong_fac_GreA/B"/>
</dbReference>
<sequence>MRLPKRQSHELRRDTSDEPIYLTPEGKRKLERDLLRLDTKERPEAIQDVSQAVQKGDLSENAEYQEARSRLSRIEARIHRIREKLTYAMIIKRPKSGQIDIGSVVTLSVNKSKKTYAIVGSQEVNAARGRISYVSPLGSALMGRKKGETVNVQTESGTVLYSIQDVK</sequence>
<evidence type="ECO:0000256" key="5">
    <source>
        <dbReference type="ARBA" id="ARBA00023163"/>
    </source>
</evidence>
<proteinExistence type="inferred from homology"/>
<dbReference type="HAMAP" id="MF_00105">
    <property type="entry name" value="GreA_GreB"/>
    <property type="match status" value="1"/>
</dbReference>
<dbReference type="GO" id="GO:0003746">
    <property type="term" value="F:translation elongation factor activity"/>
    <property type="evidence" value="ECO:0007669"/>
    <property type="project" value="UniProtKB-KW"/>
</dbReference>
<comment type="similarity">
    <text evidence="1 8 9">Belongs to the GreA/GreB family.</text>
</comment>
<dbReference type="GO" id="GO:0006354">
    <property type="term" value="P:DNA-templated transcription elongation"/>
    <property type="evidence" value="ECO:0007669"/>
    <property type="project" value="TreeGrafter"/>
</dbReference>
<dbReference type="InterPro" id="IPR036953">
    <property type="entry name" value="GreA/GreB_C_sf"/>
</dbReference>
<feature type="domain" description="Transcription elongation factor GreA/GreB N-terminal" evidence="12">
    <location>
        <begin position="20"/>
        <end position="90"/>
    </location>
</feature>
<keyword evidence="3 8" id="KW-0805">Transcription regulation</keyword>
<feature type="domain" description="Transcription elongation factor GreA/GreB C-terminal" evidence="11">
    <location>
        <begin position="96"/>
        <end position="167"/>
    </location>
</feature>
<dbReference type="NCBIfam" id="TIGR01462">
    <property type="entry name" value="greA"/>
    <property type="match status" value="1"/>
</dbReference>
<evidence type="ECO:0000256" key="7">
    <source>
        <dbReference type="ARBA" id="ARBA00030776"/>
    </source>
</evidence>
<dbReference type="AlphaFoldDB" id="A0A928TRI7"/>
<dbReference type="SUPFAM" id="SSF46557">
    <property type="entry name" value="GreA transcript cleavage protein, N-terminal domain"/>
    <property type="match status" value="1"/>
</dbReference>
<dbReference type="NCBIfam" id="NF001263">
    <property type="entry name" value="PRK00226.1-4"/>
    <property type="match status" value="1"/>
</dbReference>
<keyword evidence="13" id="KW-0648">Protein biosynthesis</keyword>
<dbReference type="SUPFAM" id="SSF54534">
    <property type="entry name" value="FKBP-like"/>
    <property type="match status" value="1"/>
</dbReference>
<dbReference type="InterPro" id="IPR023459">
    <property type="entry name" value="Tscrpt_elong_fac_GreA/B_fam"/>
</dbReference>
<gene>
    <name evidence="8 13" type="primary">greA</name>
    <name evidence="13" type="ORF">HS096_00180</name>
</gene>
<evidence type="ECO:0000313" key="14">
    <source>
        <dbReference type="Proteomes" id="UP000710385"/>
    </source>
</evidence>
<organism evidence="13 14">
    <name type="scientific">candidate division WWE3 bacterium</name>
    <dbReference type="NCBI Taxonomy" id="2053526"/>
    <lineage>
        <taxon>Bacteria</taxon>
        <taxon>Katanobacteria</taxon>
    </lineage>
</organism>
<evidence type="ECO:0000256" key="4">
    <source>
        <dbReference type="ARBA" id="ARBA00023125"/>
    </source>
</evidence>
<evidence type="ECO:0000256" key="2">
    <source>
        <dbReference type="ARBA" id="ARBA00013729"/>
    </source>
</evidence>
<evidence type="ECO:0000259" key="12">
    <source>
        <dbReference type="Pfam" id="PF03449"/>
    </source>
</evidence>
<reference evidence="13" key="1">
    <citation type="submission" date="2020-05" db="EMBL/GenBank/DDBJ databases">
        <title>High-Quality Genomes of Partial-Nitritation/Anammox System by Hierarchical Clustering Based Hybrid Assembly.</title>
        <authorList>
            <person name="Liu L."/>
            <person name="Wang Y."/>
            <person name="Che Y."/>
            <person name="Chen Y."/>
            <person name="Xia Y."/>
            <person name="Luo R."/>
            <person name="Cheng S.H."/>
            <person name="Zheng C."/>
            <person name="Zhang T."/>
        </authorList>
    </citation>
    <scope>NUCLEOTIDE SEQUENCE</scope>
    <source>
        <strain evidence="13">H1_PAT1</strain>
    </source>
</reference>
<dbReference type="InterPro" id="IPR022691">
    <property type="entry name" value="Tscrpt_elong_fac_GreA/B_N"/>
</dbReference>
<dbReference type="InterPro" id="IPR001437">
    <property type="entry name" value="Tscrpt_elong_fac_GreA/B_C"/>
</dbReference>
<comment type="caution">
    <text evidence="13">The sequence shown here is derived from an EMBL/GenBank/DDBJ whole genome shotgun (WGS) entry which is preliminary data.</text>
</comment>
<keyword evidence="4 8" id="KW-0238">DNA-binding</keyword>
<dbReference type="PANTHER" id="PTHR30437:SF4">
    <property type="entry name" value="TRANSCRIPTION ELONGATION FACTOR GREA"/>
    <property type="match status" value="1"/>
</dbReference>
<evidence type="ECO:0000256" key="10">
    <source>
        <dbReference type="SAM" id="MobiDB-lite"/>
    </source>
</evidence>
<evidence type="ECO:0000313" key="13">
    <source>
        <dbReference type="EMBL" id="MBE7524804.1"/>
    </source>
</evidence>
<keyword evidence="5 8" id="KW-0804">Transcription</keyword>
<dbReference type="Gene3D" id="3.10.50.30">
    <property type="entry name" value="Transcription elongation factor, GreA/GreB, C-terminal domain"/>
    <property type="match status" value="1"/>
</dbReference>
<dbReference type="GO" id="GO:0070063">
    <property type="term" value="F:RNA polymerase binding"/>
    <property type="evidence" value="ECO:0007669"/>
    <property type="project" value="InterPro"/>
</dbReference>
<dbReference type="FunFam" id="1.10.287.180:FF:000001">
    <property type="entry name" value="Transcription elongation factor GreA"/>
    <property type="match status" value="1"/>
</dbReference>
<dbReference type="InterPro" id="IPR036805">
    <property type="entry name" value="Tscrpt_elong_fac_GreA/B_N_sf"/>
</dbReference>
<evidence type="ECO:0000256" key="9">
    <source>
        <dbReference type="RuleBase" id="RU000556"/>
    </source>
</evidence>
<evidence type="ECO:0000256" key="3">
    <source>
        <dbReference type="ARBA" id="ARBA00023015"/>
    </source>
</evidence>
<evidence type="ECO:0000256" key="8">
    <source>
        <dbReference type="HAMAP-Rule" id="MF_00105"/>
    </source>
</evidence>
<name>A0A928TRI7_UNCKA</name>
<feature type="region of interest" description="Disordered" evidence="10">
    <location>
        <begin position="1"/>
        <end position="23"/>
    </location>
</feature>
<dbReference type="InterPro" id="IPR006359">
    <property type="entry name" value="Tscrpt_elong_fac_GreA"/>
</dbReference>
<dbReference type="Gene3D" id="1.10.287.180">
    <property type="entry name" value="Transcription elongation factor, GreA/GreB, N-terminal domain"/>
    <property type="match status" value="1"/>
</dbReference>
<dbReference type="Pfam" id="PF03449">
    <property type="entry name" value="GreA_GreB_N"/>
    <property type="match status" value="1"/>
</dbReference>
<dbReference type="EMBL" id="JABTTY010000001">
    <property type="protein sequence ID" value="MBE7524804.1"/>
    <property type="molecule type" value="Genomic_DNA"/>
</dbReference>
<evidence type="ECO:0000259" key="11">
    <source>
        <dbReference type="Pfam" id="PF01272"/>
    </source>
</evidence>
<keyword evidence="13" id="KW-0251">Elongation factor</keyword>
<evidence type="ECO:0000256" key="1">
    <source>
        <dbReference type="ARBA" id="ARBA00008213"/>
    </source>
</evidence>
<dbReference type="GO" id="GO:0003677">
    <property type="term" value="F:DNA binding"/>
    <property type="evidence" value="ECO:0007669"/>
    <property type="project" value="UniProtKB-UniRule"/>
</dbReference>